<feature type="compositionally biased region" description="Acidic residues" evidence="6">
    <location>
        <begin position="330"/>
        <end position="340"/>
    </location>
</feature>
<organism evidence="9 10">
    <name type="scientific">Mola mola</name>
    <name type="common">Ocean sunfish</name>
    <name type="synonym">Tetraodon mola</name>
    <dbReference type="NCBI Taxonomy" id="94237"/>
    <lineage>
        <taxon>Eukaryota</taxon>
        <taxon>Metazoa</taxon>
        <taxon>Chordata</taxon>
        <taxon>Craniata</taxon>
        <taxon>Vertebrata</taxon>
        <taxon>Euteleostomi</taxon>
        <taxon>Actinopterygii</taxon>
        <taxon>Neopterygii</taxon>
        <taxon>Teleostei</taxon>
        <taxon>Neoteleostei</taxon>
        <taxon>Acanthomorphata</taxon>
        <taxon>Eupercaria</taxon>
        <taxon>Tetraodontiformes</taxon>
        <taxon>Molidae</taxon>
        <taxon>Mola</taxon>
    </lineage>
</organism>
<reference evidence="9" key="2">
    <citation type="submission" date="2025-09" db="UniProtKB">
        <authorList>
            <consortium name="Ensembl"/>
        </authorList>
    </citation>
    <scope>IDENTIFICATION</scope>
</reference>
<dbReference type="PANTHER" id="PTHR16076:SF8">
    <property type="entry name" value="CYTOSKELETON-ASSOCIATED PROTEIN 2"/>
    <property type="match status" value="1"/>
</dbReference>
<comment type="subcellular location">
    <subcellularLocation>
        <location evidence="1">Cytoplasm</location>
        <location evidence="1">Cytoskeleton</location>
    </subcellularLocation>
</comment>
<keyword evidence="10" id="KW-1185">Reference proteome</keyword>
<evidence type="ECO:0000256" key="4">
    <source>
        <dbReference type="ARBA" id="ARBA00022553"/>
    </source>
</evidence>
<dbReference type="AlphaFoldDB" id="A0A3Q3W0U7"/>
<feature type="transmembrane region" description="Helical" evidence="7">
    <location>
        <begin position="156"/>
        <end position="185"/>
    </location>
</feature>
<evidence type="ECO:0000256" key="3">
    <source>
        <dbReference type="ARBA" id="ARBA00022490"/>
    </source>
</evidence>
<sequence length="464" mass="51863">MYFAEAYCIHLGKKNENRSVISLEQTCQRTMPGKALKTVKTVQRDGQSAAADERKTHSQVFLTEQVLKDKKIIAAVPKLPATVLTSKPAPGMYKGKIVQSKIGSIWKSSSTVQPAQTRSKSALNRPAQMSKSSVASCPPARTPVQIYQGDCRRKTVIFLFISLILQICHVVMFSGVFFLCVFCFFSHHRVKLAEWLASKGKTLKRPAMTTGKPKVSAKPQPDLKTRPEPVALGNPEPCLESQEPDSLTAHGQTPAIMNTTLDLLDNSDPDLPIVVNLCDALEAMMTPSRCRDGEFTYVCNNIEVEDDKSKDGCTKEEKEMREDVSKQEEDKGEDSDEHEAETDNERVQSEKCVMATPQMENASVVKYSVKTTPYLQSVKRKFVDEASTSACRRKSNIKDLKFLTPVRRSCRIQRKSSHLPTMLLDHDPCVTSLAELVKLDDNPNAYICRKNSALVEDLPDQFRE</sequence>
<proteinExistence type="inferred from homology"/>
<dbReference type="Ensembl" id="ENSMMOT00000007705.1">
    <property type="protein sequence ID" value="ENSMMOP00000007563.1"/>
    <property type="gene ID" value="ENSMMOG00000005885.1"/>
</dbReference>
<dbReference type="GO" id="GO:0015630">
    <property type="term" value="C:microtubule cytoskeleton"/>
    <property type="evidence" value="ECO:0007669"/>
    <property type="project" value="TreeGrafter"/>
</dbReference>
<keyword evidence="7" id="KW-1133">Transmembrane helix</keyword>
<comment type="similarity">
    <text evidence="2">Belongs to the CKAP2 family.</text>
</comment>
<feature type="region of interest" description="Disordered" evidence="6">
    <location>
        <begin position="308"/>
        <end position="348"/>
    </location>
</feature>
<keyword evidence="4" id="KW-0597">Phosphoprotein</keyword>
<keyword evidence="3" id="KW-0963">Cytoplasm</keyword>
<feature type="compositionally biased region" description="Polar residues" evidence="6">
    <location>
        <begin position="116"/>
        <end position="135"/>
    </location>
</feature>
<name>A0A3Q3W0U7_MOLML</name>
<evidence type="ECO:0000259" key="8">
    <source>
        <dbReference type="Pfam" id="PF15297"/>
    </source>
</evidence>
<evidence type="ECO:0000256" key="2">
    <source>
        <dbReference type="ARBA" id="ARBA00009468"/>
    </source>
</evidence>
<evidence type="ECO:0000313" key="9">
    <source>
        <dbReference type="Ensembl" id="ENSMMOP00000007563.1"/>
    </source>
</evidence>
<accession>A0A3Q3W0U7</accession>
<keyword evidence="7" id="KW-0812">Transmembrane</keyword>
<dbReference type="Proteomes" id="UP000261620">
    <property type="component" value="Unplaced"/>
</dbReference>
<feature type="compositionally biased region" description="Basic and acidic residues" evidence="6">
    <location>
        <begin position="308"/>
        <end position="329"/>
    </location>
</feature>
<evidence type="ECO:0000313" key="10">
    <source>
        <dbReference type="Proteomes" id="UP000261620"/>
    </source>
</evidence>
<dbReference type="Pfam" id="PF15297">
    <property type="entry name" value="CKAP2_C"/>
    <property type="match status" value="1"/>
</dbReference>
<protein>
    <recommendedName>
        <fullName evidence="8">Cytoskeleton-associated protein 2 C-terminal domain-containing protein</fullName>
    </recommendedName>
</protein>
<dbReference type="PANTHER" id="PTHR16076">
    <property type="entry name" value="CYTOSKELETON ASSOCIATED PROTEIN 2-RELATED"/>
    <property type="match status" value="1"/>
</dbReference>
<feature type="domain" description="Cytoskeleton-associated protein 2 C-terminal" evidence="8">
    <location>
        <begin position="315"/>
        <end position="454"/>
    </location>
</feature>
<dbReference type="InterPro" id="IPR029197">
    <property type="entry name" value="CKAP2_C"/>
</dbReference>
<feature type="region of interest" description="Disordered" evidence="6">
    <location>
        <begin position="206"/>
        <end position="251"/>
    </location>
</feature>
<evidence type="ECO:0000256" key="7">
    <source>
        <dbReference type="SAM" id="Phobius"/>
    </source>
</evidence>
<dbReference type="STRING" id="94237.ENSMMOP00000007563"/>
<keyword evidence="5" id="KW-0206">Cytoskeleton</keyword>
<dbReference type="GO" id="GO:0007026">
    <property type="term" value="P:negative regulation of microtubule depolymerization"/>
    <property type="evidence" value="ECO:0007669"/>
    <property type="project" value="TreeGrafter"/>
</dbReference>
<feature type="region of interest" description="Disordered" evidence="6">
    <location>
        <begin position="116"/>
        <end position="136"/>
    </location>
</feature>
<evidence type="ECO:0000256" key="1">
    <source>
        <dbReference type="ARBA" id="ARBA00004245"/>
    </source>
</evidence>
<reference evidence="9" key="1">
    <citation type="submission" date="2025-08" db="UniProtKB">
        <authorList>
            <consortium name="Ensembl"/>
        </authorList>
    </citation>
    <scope>IDENTIFICATION</scope>
</reference>
<evidence type="ECO:0000256" key="5">
    <source>
        <dbReference type="ARBA" id="ARBA00023212"/>
    </source>
</evidence>
<evidence type="ECO:0000256" key="6">
    <source>
        <dbReference type="SAM" id="MobiDB-lite"/>
    </source>
</evidence>
<dbReference type="InterPro" id="IPR026165">
    <property type="entry name" value="CKAP2_fam"/>
</dbReference>
<keyword evidence="7" id="KW-0472">Membrane</keyword>